<dbReference type="InParanoid" id="A0A1Y2EEP4"/>
<evidence type="ECO:0000313" key="15">
    <source>
        <dbReference type="EMBL" id="ORY70048.1"/>
    </source>
</evidence>
<dbReference type="Gene3D" id="3.90.230.10">
    <property type="entry name" value="Creatinase/methionine aminopeptidase superfamily"/>
    <property type="match status" value="2"/>
</dbReference>
<keyword evidence="6" id="KW-0031">Aminopeptidase</keyword>
<evidence type="ECO:0000256" key="9">
    <source>
        <dbReference type="ARBA" id="ARBA00022801"/>
    </source>
</evidence>
<dbReference type="Pfam" id="PF00557">
    <property type="entry name" value="Peptidase_M24"/>
    <property type="match status" value="1"/>
</dbReference>
<keyword evidence="7" id="KW-0645">Protease</keyword>
<dbReference type="GeneID" id="63777956"/>
<evidence type="ECO:0000313" key="16">
    <source>
        <dbReference type="Proteomes" id="UP000193689"/>
    </source>
</evidence>
<dbReference type="STRING" id="1141098.A0A1Y2EEP4"/>
<dbReference type="PANTHER" id="PTHR43226">
    <property type="entry name" value="XAA-PRO AMINOPEPTIDASE 3"/>
    <property type="match status" value="1"/>
</dbReference>
<evidence type="ECO:0000256" key="2">
    <source>
        <dbReference type="ARBA" id="ARBA00001936"/>
    </source>
</evidence>
<evidence type="ECO:0000256" key="13">
    <source>
        <dbReference type="ARBA" id="ARBA00032413"/>
    </source>
</evidence>
<dbReference type="PANTHER" id="PTHR43226:SF3">
    <property type="entry name" value="XAA-PRO AMINOPEPTIDASE AN0832-RELATED"/>
    <property type="match status" value="1"/>
</dbReference>
<dbReference type="InterPro" id="IPR036005">
    <property type="entry name" value="Creatinase/aminopeptidase-like"/>
</dbReference>
<evidence type="ECO:0000256" key="7">
    <source>
        <dbReference type="ARBA" id="ARBA00022670"/>
    </source>
</evidence>
<dbReference type="InterPro" id="IPR029149">
    <property type="entry name" value="Creatin/AminoP/Spt16_N"/>
</dbReference>
<dbReference type="GO" id="GO:0070006">
    <property type="term" value="F:metalloaminopeptidase activity"/>
    <property type="evidence" value="ECO:0007669"/>
    <property type="project" value="InterPro"/>
</dbReference>
<evidence type="ECO:0000256" key="12">
    <source>
        <dbReference type="ARBA" id="ARBA00030849"/>
    </source>
</evidence>
<dbReference type="SMART" id="SM01011">
    <property type="entry name" value="AMP_N"/>
    <property type="match status" value="1"/>
</dbReference>
<evidence type="ECO:0000256" key="6">
    <source>
        <dbReference type="ARBA" id="ARBA00022438"/>
    </source>
</evidence>
<sequence length="456" mass="50115">MSLRQTSSNSKFPAKTHARKVADELGVDNGLIYLPGQLESTWEDSDMGPSFRQRRYFYYLTGADFAGCAVTYDMNLLLWFGTTPTPAKCLEKADLDEVKYVSDLPKYLISKLATVQQLYVLRESQMPKLGSLGVLTPQVRVDTTSLLPAISEARVVKTDYEIAMIRIACAVSSKAHHDVCARFLYFKNECEIEATFSASCIASNSHAQSYPVIAGSGTNAGTLHYDSNNEPLEGRQVVVLDAGAERNCYASDITRTLPIGGKFTREGKASTTFLQLHAHMVAANGLLHLGILHNGSAREIFANGTTAAFFPHVLGHHVGLEVHDVPGREKLMLQADGLPSVVRRSKRTPITPGILQAMIKDAAGVYGGPFTGRRELDAGMVVTIEPGIYFCREYIEASFLKKPEHAKYINREVLEKYWGVGGVRIEDCILVTGEGHENISSAAPKGERMLNIINRR</sequence>
<evidence type="ECO:0000256" key="3">
    <source>
        <dbReference type="ARBA" id="ARBA00002443"/>
    </source>
</evidence>
<dbReference type="AlphaFoldDB" id="A0A1Y2EEP4"/>
<keyword evidence="16" id="KW-1185">Reference proteome</keyword>
<accession>A0A1Y2EEP4</accession>
<comment type="caution">
    <text evidence="15">The sequence shown here is derived from an EMBL/GenBank/DDBJ whole genome shotgun (WGS) entry which is preliminary data.</text>
</comment>
<comment type="similarity">
    <text evidence="4">Belongs to the peptidase M24B family.</text>
</comment>
<dbReference type="Gene3D" id="3.40.350.10">
    <property type="entry name" value="Creatinase/prolidase N-terminal domain"/>
    <property type="match status" value="2"/>
</dbReference>
<dbReference type="GO" id="GO:0006508">
    <property type="term" value="P:proteolysis"/>
    <property type="evidence" value="ECO:0007669"/>
    <property type="project" value="UniProtKB-KW"/>
</dbReference>
<dbReference type="InterPro" id="IPR000994">
    <property type="entry name" value="Pept_M24"/>
</dbReference>
<dbReference type="GO" id="GO:0030145">
    <property type="term" value="F:manganese ion binding"/>
    <property type="evidence" value="ECO:0007669"/>
    <property type="project" value="InterPro"/>
</dbReference>
<keyword evidence="11" id="KW-0464">Manganese</keyword>
<gene>
    <name evidence="15" type="ORF">BCR38DRAFT_454934</name>
</gene>
<dbReference type="InterPro" id="IPR007865">
    <property type="entry name" value="Aminopep_P_N"/>
</dbReference>
<dbReference type="SUPFAM" id="SSF53092">
    <property type="entry name" value="Creatinase/prolidase N-terminal domain"/>
    <property type="match status" value="1"/>
</dbReference>
<evidence type="ECO:0000256" key="10">
    <source>
        <dbReference type="ARBA" id="ARBA00023049"/>
    </source>
</evidence>
<evidence type="ECO:0000256" key="1">
    <source>
        <dbReference type="ARBA" id="ARBA00001424"/>
    </source>
</evidence>
<evidence type="ECO:0000256" key="11">
    <source>
        <dbReference type="ARBA" id="ARBA00023211"/>
    </source>
</evidence>
<dbReference type="SUPFAM" id="SSF55920">
    <property type="entry name" value="Creatinase/aminopeptidase"/>
    <property type="match status" value="1"/>
</dbReference>
<comment type="catalytic activity">
    <reaction evidence="1">
        <text>Release of any N-terminal amino acid, including proline, that is linked to proline, even from a dipeptide or tripeptide.</text>
        <dbReference type="EC" id="3.4.11.9"/>
    </reaction>
</comment>
<dbReference type="EMBL" id="MCFJ01000002">
    <property type="protein sequence ID" value="ORY70048.1"/>
    <property type="molecule type" value="Genomic_DNA"/>
</dbReference>
<evidence type="ECO:0000256" key="4">
    <source>
        <dbReference type="ARBA" id="ARBA00008766"/>
    </source>
</evidence>
<keyword evidence="8" id="KW-0479">Metal-binding</keyword>
<keyword evidence="10" id="KW-0482">Metalloprotease</keyword>
<dbReference type="OrthoDB" id="10261878at2759"/>
<evidence type="ECO:0000259" key="14">
    <source>
        <dbReference type="SMART" id="SM01011"/>
    </source>
</evidence>
<evidence type="ECO:0000256" key="5">
    <source>
        <dbReference type="ARBA" id="ARBA00012574"/>
    </source>
</evidence>
<comment type="cofactor">
    <cofactor evidence="2">
        <name>Mn(2+)</name>
        <dbReference type="ChEBI" id="CHEBI:29035"/>
    </cofactor>
</comment>
<dbReference type="InterPro" id="IPR052433">
    <property type="entry name" value="X-Pro_dipept-like"/>
</dbReference>
<keyword evidence="9" id="KW-0378">Hydrolase</keyword>
<name>A0A1Y2EEP4_9PEZI</name>
<dbReference type="Proteomes" id="UP000193689">
    <property type="component" value="Unassembled WGS sequence"/>
</dbReference>
<organism evidence="15 16">
    <name type="scientific">Pseudomassariella vexata</name>
    <dbReference type="NCBI Taxonomy" id="1141098"/>
    <lineage>
        <taxon>Eukaryota</taxon>
        <taxon>Fungi</taxon>
        <taxon>Dikarya</taxon>
        <taxon>Ascomycota</taxon>
        <taxon>Pezizomycotina</taxon>
        <taxon>Sordariomycetes</taxon>
        <taxon>Xylariomycetidae</taxon>
        <taxon>Amphisphaeriales</taxon>
        <taxon>Pseudomassariaceae</taxon>
        <taxon>Pseudomassariella</taxon>
    </lineage>
</organism>
<dbReference type="Pfam" id="PF05195">
    <property type="entry name" value="AMP_N"/>
    <property type="match status" value="1"/>
</dbReference>
<dbReference type="EC" id="3.4.11.9" evidence="5"/>
<dbReference type="RefSeq" id="XP_040719998.1">
    <property type="nucleotide sequence ID" value="XM_040861744.1"/>
</dbReference>
<protein>
    <recommendedName>
        <fullName evidence="5">Xaa-Pro aminopeptidase</fullName>
        <ecNumber evidence="5">3.4.11.9</ecNumber>
    </recommendedName>
    <alternativeName>
        <fullName evidence="12">Aminoacylproline aminopeptidase</fullName>
    </alternativeName>
    <alternativeName>
        <fullName evidence="13">Prolidase</fullName>
    </alternativeName>
</protein>
<feature type="domain" description="Aminopeptidase P N-terminal" evidence="14">
    <location>
        <begin position="12"/>
        <end position="125"/>
    </location>
</feature>
<proteinExistence type="inferred from homology"/>
<reference evidence="15 16" key="1">
    <citation type="submission" date="2016-07" db="EMBL/GenBank/DDBJ databases">
        <title>Pervasive Adenine N6-methylation of Active Genes in Fungi.</title>
        <authorList>
            <consortium name="DOE Joint Genome Institute"/>
            <person name="Mondo S.J."/>
            <person name="Dannebaum R.O."/>
            <person name="Kuo R.C."/>
            <person name="Labutti K."/>
            <person name="Haridas S."/>
            <person name="Kuo A."/>
            <person name="Salamov A."/>
            <person name="Ahrendt S.R."/>
            <person name="Lipzen A."/>
            <person name="Sullivan W."/>
            <person name="Andreopoulos W.B."/>
            <person name="Clum A."/>
            <person name="Lindquist E."/>
            <person name="Daum C."/>
            <person name="Ramamoorthy G.K."/>
            <person name="Gryganskyi A."/>
            <person name="Culley D."/>
            <person name="Magnuson J.K."/>
            <person name="James T.Y."/>
            <person name="O'Malley M.A."/>
            <person name="Stajich J.E."/>
            <person name="Spatafora J.W."/>
            <person name="Visel A."/>
            <person name="Grigoriev I.V."/>
        </authorList>
    </citation>
    <scope>NUCLEOTIDE SEQUENCE [LARGE SCALE GENOMIC DNA]</scope>
    <source>
        <strain evidence="15 16">CBS 129021</strain>
    </source>
</reference>
<evidence type="ECO:0000256" key="8">
    <source>
        <dbReference type="ARBA" id="ARBA00022723"/>
    </source>
</evidence>
<comment type="function">
    <text evidence="3">Catalyzes the removal of a penultimate prolyl residue from the N-termini of peptides.</text>
</comment>